<evidence type="ECO:0000256" key="8">
    <source>
        <dbReference type="RuleBase" id="RU364068"/>
    </source>
</evidence>
<sequence length="266" mass="27724">MGNYDLRAVLDCAVSAARTAGREIARAAQADGGPVLQMKDGVEPVTDSDLRSDRIIRGVLGSCIPSVPVLSEESGDLPVVGEGPLWIVDPIDGTANFARGHRYVAVSIAFAIDGVVQAGVVHAPLLDETFTAILGRGAALDGAPIGVTDRGSLADAIVSTGFPHVRPDIDALVERIRRLITHCQDIRRASSPALDLAWLAAGRLDAHTETLHPWDVAAGGLIATEAGAVRTLLPGPARTLPPDLDGAEVLFAVPGISDLLEHLLSE</sequence>
<dbReference type="GO" id="GO:0046854">
    <property type="term" value="P:phosphatidylinositol phosphate biosynthetic process"/>
    <property type="evidence" value="ECO:0007669"/>
    <property type="project" value="InterPro"/>
</dbReference>
<dbReference type="SUPFAM" id="SSF56655">
    <property type="entry name" value="Carbohydrate phosphatase"/>
    <property type="match status" value="1"/>
</dbReference>
<evidence type="ECO:0000313" key="10">
    <source>
        <dbReference type="Proteomes" id="UP000549695"/>
    </source>
</evidence>
<dbReference type="InterPro" id="IPR020583">
    <property type="entry name" value="Inositol_monoP_metal-BS"/>
</dbReference>
<comment type="catalytic activity">
    <reaction evidence="1 8">
        <text>a myo-inositol phosphate + H2O = myo-inositol + phosphate</text>
        <dbReference type="Rhea" id="RHEA:24056"/>
        <dbReference type="ChEBI" id="CHEBI:15377"/>
        <dbReference type="ChEBI" id="CHEBI:17268"/>
        <dbReference type="ChEBI" id="CHEBI:43474"/>
        <dbReference type="ChEBI" id="CHEBI:84139"/>
        <dbReference type="EC" id="3.1.3.25"/>
    </reaction>
</comment>
<dbReference type="GO" id="GO:0046872">
    <property type="term" value="F:metal ion binding"/>
    <property type="evidence" value="ECO:0007669"/>
    <property type="project" value="UniProtKB-KW"/>
</dbReference>
<accession>A0A852W872</accession>
<feature type="binding site" evidence="7">
    <location>
        <position position="215"/>
    </location>
    <ligand>
        <name>Mg(2+)</name>
        <dbReference type="ChEBI" id="CHEBI:18420"/>
        <label>1</label>
        <note>catalytic</note>
    </ligand>
</feature>
<keyword evidence="5 8" id="KW-0378">Hydrolase</keyword>
<name>A0A852W872_PSEA5</name>
<keyword evidence="10" id="KW-1185">Reference proteome</keyword>
<reference evidence="9 10" key="1">
    <citation type="submission" date="2020-07" db="EMBL/GenBank/DDBJ databases">
        <title>Sequencing the genomes of 1000 actinobacteria strains.</title>
        <authorList>
            <person name="Klenk H.-P."/>
        </authorList>
    </citation>
    <scope>NUCLEOTIDE SEQUENCE [LARGE SCALE GENOMIC DNA]</scope>
    <source>
        <strain evidence="9 10">DSM 44749</strain>
    </source>
</reference>
<comment type="caution">
    <text evidence="9">The sequence shown here is derived from an EMBL/GenBank/DDBJ whole genome shotgun (WGS) entry which is preliminary data.</text>
</comment>
<dbReference type="AlphaFoldDB" id="A0A852W872"/>
<evidence type="ECO:0000256" key="5">
    <source>
        <dbReference type="ARBA" id="ARBA00022801"/>
    </source>
</evidence>
<dbReference type="InterPro" id="IPR033942">
    <property type="entry name" value="IMPase"/>
</dbReference>
<evidence type="ECO:0000313" key="9">
    <source>
        <dbReference type="EMBL" id="NYG05387.1"/>
    </source>
</evidence>
<evidence type="ECO:0000256" key="7">
    <source>
        <dbReference type="PIRSR" id="PIRSR600760-2"/>
    </source>
</evidence>
<dbReference type="GeneID" id="98055285"/>
<dbReference type="Proteomes" id="UP000549695">
    <property type="component" value="Unassembled WGS sequence"/>
</dbReference>
<dbReference type="PROSITE" id="PS00630">
    <property type="entry name" value="IMP_2"/>
    <property type="match status" value="1"/>
</dbReference>
<evidence type="ECO:0000256" key="1">
    <source>
        <dbReference type="ARBA" id="ARBA00001033"/>
    </source>
</evidence>
<feature type="binding site" evidence="7">
    <location>
        <position position="91"/>
    </location>
    <ligand>
        <name>Mg(2+)</name>
        <dbReference type="ChEBI" id="CHEBI:18420"/>
        <label>1</label>
        <note>catalytic</note>
    </ligand>
</feature>
<dbReference type="Gene3D" id="3.30.540.10">
    <property type="entry name" value="Fructose-1,6-Bisphosphatase, subunit A, domain 1"/>
    <property type="match status" value="1"/>
</dbReference>
<comment type="similarity">
    <text evidence="3 8">Belongs to the inositol monophosphatase superfamily.</text>
</comment>
<dbReference type="CDD" id="cd01639">
    <property type="entry name" value="IMPase"/>
    <property type="match status" value="1"/>
</dbReference>
<comment type="cofactor">
    <cofactor evidence="2 7 8">
        <name>Mg(2+)</name>
        <dbReference type="ChEBI" id="CHEBI:18420"/>
    </cofactor>
</comment>
<feature type="binding site" evidence="7">
    <location>
        <position position="92"/>
    </location>
    <ligand>
        <name>Mg(2+)</name>
        <dbReference type="ChEBI" id="CHEBI:18420"/>
        <label>1</label>
        <note>catalytic</note>
    </ligand>
</feature>
<evidence type="ECO:0000256" key="3">
    <source>
        <dbReference type="ARBA" id="ARBA00009759"/>
    </source>
</evidence>
<dbReference type="PANTHER" id="PTHR20854">
    <property type="entry name" value="INOSITOL MONOPHOSPHATASE"/>
    <property type="match status" value="1"/>
</dbReference>
<feature type="binding site" evidence="7">
    <location>
        <position position="72"/>
    </location>
    <ligand>
        <name>Mg(2+)</name>
        <dbReference type="ChEBI" id="CHEBI:18420"/>
        <label>1</label>
        <note>catalytic</note>
    </ligand>
</feature>
<keyword evidence="4 7" id="KW-0479">Metal-binding</keyword>
<dbReference type="RefSeq" id="WP_179763181.1">
    <property type="nucleotide sequence ID" value="NZ_BAAAJZ010000014.1"/>
</dbReference>
<dbReference type="PROSITE" id="PS00629">
    <property type="entry name" value="IMP_1"/>
    <property type="match status" value="1"/>
</dbReference>
<dbReference type="InterPro" id="IPR020550">
    <property type="entry name" value="Inositol_monophosphatase_CS"/>
</dbReference>
<dbReference type="EMBL" id="JACCCZ010000002">
    <property type="protein sequence ID" value="NYG05387.1"/>
    <property type="molecule type" value="Genomic_DNA"/>
</dbReference>
<dbReference type="GO" id="GO:0006020">
    <property type="term" value="P:inositol metabolic process"/>
    <property type="evidence" value="ECO:0007669"/>
    <property type="project" value="TreeGrafter"/>
</dbReference>
<dbReference type="Pfam" id="PF00459">
    <property type="entry name" value="Inositol_P"/>
    <property type="match status" value="1"/>
</dbReference>
<evidence type="ECO:0000256" key="6">
    <source>
        <dbReference type="ARBA" id="ARBA00022842"/>
    </source>
</evidence>
<dbReference type="InterPro" id="IPR000760">
    <property type="entry name" value="Inositol_monophosphatase-like"/>
</dbReference>
<dbReference type="PANTHER" id="PTHR20854:SF4">
    <property type="entry name" value="INOSITOL-1-MONOPHOSPHATASE-RELATED"/>
    <property type="match status" value="1"/>
</dbReference>
<dbReference type="GO" id="GO:0007165">
    <property type="term" value="P:signal transduction"/>
    <property type="evidence" value="ECO:0007669"/>
    <property type="project" value="TreeGrafter"/>
</dbReference>
<keyword evidence="6 7" id="KW-0460">Magnesium</keyword>
<dbReference type="EC" id="3.1.3.25" evidence="8"/>
<dbReference type="PRINTS" id="PR00377">
    <property type="entry name" value="IMPHPHTASES"/>
</dbReference>
<gene>
    <name evidence="9" type="ORF">HDA37_005741</name>
</gene>
<dbReference type="Gene3D" id="3.40.190.80">
    <property type="match status" value="1"/>
</dbReference>
<feature type="binding site" evidence="7">
    <location>
        <position position="89"/>
    </location>
    <ligand>
        <name>Mg(2+)</name>
        <dbReference type="ChEBI" id="CHEBI:18420"/>
        <label>1</label>
        <note>catalytic</note>
    </ligand>
</feature>
<organism evidence="9 10">
    <name type="scientific">Pseudonocardia alni</name>
    <name type="common">Amycolata alni</name>
    <dbReference type="NCBI Taxonomy" id="33907"/>
    <lineage>
        <taxon>Bacteria</taxon>
        <taxon>Bacillati</taxon>
        <taxon>Actinomycetota</taxon>
        <taxon>Actinomycetes</taxon>
        <taxon>Pseudonocardiales</taxon>
        <taxon>Pseudonocardiaceae</taxon>
        <taxon>Pseudonocardia</taxon>
    </lineage>
</organism>
<protein>
    <recommendedName>
        <fullName evidence="8">Inositol-1-monophosphatase</fullName>
        <ecNumber evidence="8">3.1.3.25</ecNumber>
    </recommendedName>
</protein>
<evidence type="ECO:0000256" key="4">
    <source>
        <dbReference type="ARBA" id="ARBA00022723"/>
    </source>
</evidence>
<dbReference type="GO" id="GO:0008934">
    <property type="term" value="F:inositol monophosphate 1-phosphatase activity"/>
    <property type="evidence" value="ECO:0007669"/>
    <property type="project" value="InterPro"/>
</dbReference>
<proteinExistence type="inferred from homology"/>
<evidence type="ECO:0000256" key="2">
    <source>
        <dbReference type="ARBA" id="ARBA00001946"/>
    </source>
</evidence>